<comment type="subcellular location">
    <subcellularLocation>
        <location evidence="1">Cell membrane</location>
        <topology evidence="1">Multi-pass membrane protein</topology>
    </subcellularLocation>
</comment>
<dbReference type="EMBL" id="AP024484">
    <property type="protein sequence ID" value="BCS84713.1"/>
    <property type="molecule type" value="Genomic_DNA"/>
</dbReference>
<dbReference type="PANTHER" id="PTHR30572:SF18">
    <property type="entry name" value="ABC-TYPE MACROLIDE FAMILY EXPORT SYSTEM PERMEASE COMPONENT 2"/>
    <property type="match status" value="1"/>
</dbReference>
<reference evidence="9 10" key="1">
    <citation type="journal article" date="2022" name="Int. J. Syst. Evol. Microbiol.">
        <title>Prevotella herbatica sp. nov., a plant polysaccharide-decomposing anaerobic bacterium isolated from a methanogenic reactor.</title>
        <authorList>
            <person name="Uek A."/>
            <person name="Tonouchi A."/>
            <person name="Kaku N."/>
            <person name="Ueki K."/>
        </authorList>
    </citation>
    <scope>NUCLEOTIDE SEQUENCE [LARGE SCALE GENOMIC DNA]</scope>
    <source>
        <strain evidence="9 10">WR041</strain>
    </source>
</reference>
<gene>
    <name evidence="9" type="ORF">prwr041_06060</name>
</gene>
<feature type="transmembrane region" description="Helical" evidence="6">
    <location>
        <begin position="20"/>
        <end position="39"/>
    </location>
</feature>
<dbReference type="InterPro" id="IPR025857">
    <property type="entry name" value="MacB_PCD"/>
</dbReference>
<sequence>MKTIFKQTYQQLKEQPLISIVSVAGTALSLFLIMLVVMIQQVKVAPFSPEGNRDRMLHVKFGSLLTKDGETNGPMSLHAINAIYKNLKTPEAVTAYTYFPTREPLSANGSKSFTANVKLTDAAFWHVFDFKYIYGKPYNEANFKAGIPLAVISRSTAIKLFNTTGDVVGRTFLLKYITYKVAAVVSDVSSLATMSYSQIWIPYTTDQETCNMVWNNTMGMFSTTILMHSPKDEAKVHAEALANLNKYNLTIKDSGNKLANRNRPYNTEKESIDFAANLEPDLSAEHRTELIVFLILLIVPAVNLSSMTHSRLRQRISEIGIRRAFGCTRWSILSQIITENMIVTLCAGALGFIMSIACGFIFTDSLLTPAYSNSYNNGPMVNIGILIHVSTFFYALAFCFVLNLLSTSIPAWQACKTSIINDLNGKR</sequence>
<evidence type="ECO:0000256" key="4">
    <source>
        <dbReference type="ARBA" id="ARBA00022989"/>
    </source>
</evidence>
<protein>
    <submittedName>
        <fullName evidence="9">ABC transporter permease</fullName>
    </submittedName>
</protein>
<evidence type="ECO:0000313" key="10">
    <source>
        <dbReference type="Proteomes" id="UP001319045"/>
    </source>
</evidence>
<dbReference type="PANTHER" id="PTHR30572">
    <property type="entry name" value="MEMBRANE COMPONENT OF TRANSPORTER-RELATED"/>
    <property type="match status" value="1"/>
</dbReference>
<dbReference type="RefSeq" id="WP_207154891.1">
    <property type="nucleotide sequence ID" value="NZ_AP024484.1"/>
</dbReference>
<evidence type="ECO:0000256" key="1">
    <source>
        <dbReference type="ARBA" id="ARBA00004651"/>
    </source>
</evidence>
<dbReference type="InterPro" id="IPR050250">
    <property type="entry name" value="Macrolide_Exporter_MacB"/>
</dbReference>
<feature type="transmembrane region" description="Helical" evidence="6">
    <location>
        <begin position="383"/>
        <end position="405"/>
    </location>
</feature>
<evidence type="ECO:0000313" key="9">
    <source>
        <dbReference type="EMBL" id="BCS84713.1"/>
    </source>
</evidence>
<evidence type="ECO:0000259" key="8">
    <source>
        <dbReference type="Pfam" id="PF12704"/>
    </source>
</evidence>
<dbReference type="Pfam" id="PF02687">
    <property type="entry name" value="FtsX"/>
    <property type="match status" value="1"/>
</dbReference>
<dbReference type="Pfam" id="PF12704">
    <property type="entry name" value="MacB_PCD"/>
    <property type="match status" value="1"/>
</dbReference>
<keyword evidence="3 6" id="KW-0812">Transmembrane</keyword>
<feature type="domain" description="ABC3 transporter permease C-terminal" evidence="7">
    <location>
        <begin position="291"/>
        <end position="418"/>
    </location>
</feature>
<keyword evidence="10" id="KW-1185">Reference proteome</keyword>
<keyword evidence="2" id="KW-1003">Cell membrane</keyword>
<dbReference type="Proteomes" id="UP001319045">
    <property type="component" value="Chromosome"/>
</dbReference>
<keyword evidence="5 6" id="KW-0472">Membrane</keyword>
<keyword evidence="4 6" id="KW-1133">Transmembrane helix</keyword>
<organism evidence="9 10">
    <name type="scientific">Prevotella herbatica</name>
    <dbReference type="NCBI Taxonomy" id="2801997"/>
    <lineage>
        <taxon>Bacteria</taxon>
        <taxon>Pseudomonadati</taxon>
        <taxon>Bacteroidota</taxon>
        <taxon>Bacteroidia</taxon>
        <taxon>Bacteroidales</taxon>
        <taxon>Prevotellaceae</taxon>
        <taxon>Prevotella</taxon>
    </lineage>
</organism>
<evidence type="ECO:0000259" key="7">
    <source>
        <dbReference type="Pfam" id="PF02687"/>
    </source>
</evidence>
<feature type="transmembrane region" description="Helical" evidence="6">
    <location>
        <begin position="290"/>
        <end position="307"/>
    </location>
</feature>
<feature type="transmembrane region" description="Helical" evidence="6">
    <location>
        <begin position="342"/>
        <end position="363"/>
    </location>
</feature>
<dbReference type="InterPro" id="IPR003838">
    <property type="entry name" value="ABC3_permease_C"/>
</dbReference>
<evidence type="ECO:0000256" key="5">
    <source>
        <dbReference type="ARBA" id="ARBA00023136"/>
    </source>
</evidence>
<evidence type="ECO:0000256" key="2">
    <source>
        <dbReference type="ARBA" id="ARBA00022475"/>
    </source>
</evidence>
<evidence type="ECO:0000256" key="6">
    <source>
        <dbReference type="SAM" id="Phobius"/>
    </source>
</evidence>
<name>A0ABN6EFN1_9BACT</name>
<feature type="domain" description="MacB-like periplasmic core" evidence="8">
    <location>
        <begin position="21"/>
        <end position="238"/>
    </location>
</feature>
<evidence type="ECO:0000256" key="3">
    <source>
        <dbReference type="ARBA" id="ARBA00022692"/>
    </source>
</evidence>
<accession>A0ABN6EFN1</accession>
<proteinExistence type="predicted"/>